<dbReference type="SMART" id="SM00829">
    <property type="entry name" value="PKS_ER"/>
    <property type="match status" value="1"/>
</dbReference>
<dbReference type="PANTHER" id="PTHR44154">
    <property type="entry name" value="QUINONE OXIDOREDUCTASE"/>
    <property type="match status" value="1"/>
</dbReference>
<dbReference type="Pfam" id="PF08240">
    <property type="entry name" value="ADH_N"/>
    <property type="match status" value="1"/>
</dbReference>
<dbReference type="PANTHER" id="PTHR44154:SF1">
    <property type="entry name" value="QUINONE OXIDOREDUCTASE"/>
    <property type="match status" value="1"/>
</dbReference>
<dbReference type="AlphaFoldDB" id="A0A853FI94"/>
<evidence type="ECO:0000259" key="2">
    <source>
        <dbReference type="SMART" id="SM00829"/>
    </source>
</evidence>
<dbReference type="Gene3D" id="3.90.180.10">
    <property type="entry name" value="Medium-chain alcohol dehydrogenases, catalytic domain"/>
    <property type="match status" value="1"/>
</dbReference>
<proteinExistence type="predicted"/>
<gene>
    <name evidence="3" type="ORF">H0A68_12490</name>
</gene>
<dbReference type="SUPFAM" id="SSF50129">
    <property type="entry name" value="GroES-like"/>
    <property type="match status" value="1"/>
</dbReference>
<accession>A0A853FI94</accession>
<reference evidence="3 4" key="1">
    <citation type="submission" date="2020-07" db="EMBL/GenBank/DDBJ databases">
        <title>Taxonomic revisions and descriptions of new bacterial species based on genomic comparisons in the high-G+C-content subgroup of the family Alcaligenaceae.</title>
        <authorList>
            <person name="Szabo A."/>
            <person name="Felfoldi T."/>
        </authorList>
    </citation>
    <scope>NUCLEOTIDE SEQUENCE [LARGE SCALE GENOMIC DNA]</scope>
    <source>
        <strain evidence="3 4">DSM 25264</strain>
    </source>
</reference>
<dbReference type="InterPro" id="IPR051603">
    <property type="entry name" value="Zinc-ADH_QOR/CCCR"/>
</dbReference>
<keyword evidence="1" id="KW-0521">NADP</keyword>
<dbReference type="InterPro" id="IPR011032">
    <property type="entry name" value="GroES-like_sf"/>
</dbReference>
<organism evidence="3 4">
    <name type="scientific">Allopusillimonas soli</name>
    <dbReference type="NCBI Taxonomy" id="659016"/>
    <lineage>
        <taxon>Bacteria</taxon>
        <taxon>Pseudomonadati</taxon>
        <taxon>Pseudomonadota</taxon>
        <taxon>Betaproteobacteria</taxon>
        <taxon>Burkholderiales</taxon>
        <taxon>Alcaligenaceae</taxon>
        <taxon>Allopusillimonas</taxon>
    </lineage>
</organism>
<dbReference type="InterPro" id="IPR013149">
    <property type="entry name" value="ADH-like_C"/>
</dbReference>
<name>A0A853FI94_9BURK</name>
<evidence type="ECO:0000256" key="1">
    <source>
        <dbReference type="ARBA" id="ARBA00022857"/>
    </source>
</evidence>
<evidence type="ECO:0000313" key="4">
    <source>
        <dbReference type="Proteomes" id="UP000580517"/>
    </source>
</evidence>
<dbReference type="RefSeq" id="WP_129969190.1">
    <property type="nucleotide sequence ID" value="NZ_JACCEW010000003.1"/>
</dbReference>
<feature type="domain" description="Enoyl reductase (ER)" evidence="2">
    <location>
        <begin position="10"/>
        <end position="333"/>
    </location>
</feature>
<dbReference type="OrthoDB" id="9787435at2"/>
<dbReference type="SUPFAM" id="SSF51735">
    <property type="entry name" value="NAD(P)-binding Rossmann-fold domains"/>
    <property type="match status" value="1"/>
</dbReference>
<evidence type="ECO:0000313" key="3">
    <source>
        <dbReference type="EMBL" id="NYT37696.1"/>
    </source>
</evidence>
<comment type="caution">
    <text evidence="3">The sequence shown here is derived from an EMBL/GenBank/DDBJ whole genome shotgun (WGS) entry which is preliminary data.</text>
</comment>
<keyword evidence="4" id="KW-1185">Reference proteome</keyword>
<dbReference type="EMBL" id="JACCEW010000003">
    <property type="protein sequence ID" value="NYT37696.1"/>
    <property type="molecule type" value="Genomic_DNA"/>
</dbReference>
<dbReference type="GO" id="GO:0016491">
    <property type="term" value="F:oxidoreductase activity"/>
    <property type="evidence" value="ECO:0007669"/>
    <property type="project" value="InterPro"/>
</dbReference>
<sequence>MKAIVISGHGGPEVLQYESHFPDPKPGEGDVIIRVTATSINYHDVFTRRGMPGIKLSFPIIMGLDVAGEIVEVGPGVQGWQIGDRVLVDPINRQEGGLMGETMHGGLAEYCRARAHQLIRIPDNVSDEQAACLPVAFGTAYRMMATIGKVSQGEKVLVLGASGGVGVGCVLLAKIAGAAVVACASSESKIQRLRELGADHVINYAQEDFAKAIYQLYGKPHRRSFEGGVDVAVNFTGGDTWVKSMRTLRRGGRVLTCGATAGYDPQTDLRFIWTFELNIMGSNGWMREDLDALLNLVAEGKMQVPVDRVLPLSEAGEALRLIEDREVMGKVVVKP</sequence>
<dbReference type="InterPro" id="IPR020843">
    <property type="entry name" value="ER"/>
</dbReference>
<dbReference type="Pfam" id="PF00107">
    <property type="entry name" value="ADH_zinc_N"/>
    <property type="match status" value="1"/>
</dbReference>
<dbReference type="Proteomes" id="UP000580517">
    <property type="component" value="Unassembled WGS sequence"/>
</dbReference>
<dbReference type="InterPro" id="IPR036291">
    <property type="entry name" value="NAD(P)-bd_dom_sf"/>
</dbReference>
<protein>
    <submittedName>
        <fullName evidence="3">Zinc-binding dehydrogenase</fullName>
    </submittedName>
</protein>
<dbReference type="InterPro" id="IPR013154">
    <property type="entry name" value="ADH-like_N"/>
</dbReference>